<protein>
    <submittedName>
        <fullName evidence="2">Uncharacterized protein</fullName>
    </submittedName>
</protein>
<keyword evidence="1" id="KW-1133">Transmembrane helix</keyword>
<reference evidence="2" key="1">
    <citation type="submission" date="2022-10" db="EMBL/GenBank/DDBJ databases">
        <title>YIM 151497 complete genome.</title>
        <authorList>
            <person name="Chen X."/>
        </authorList>
    </citation>
    <scope>NUCLEOTIDE SEQUENCE</scope>
    <source>
        <strain evidence="2">YIM 151497</strain>
    </source>
</reference>
<dbReference type="Proteomes" id="UP001163882">
    <property type="component" value="Chromosome"/>
</dbReference>
<keyword evidence="3" id="KW-1185">Reference proteome</keyword>
<sequence>MKTTTIIAPIHTPDPAIPAPRGTTVLGFVQGTLLLAGIVVVAAALLLMGLVSWPIRFMRRRFQSNGKGP</sequence>
<dbReference type="RefSeq" id="WP_264224333.1">
    <property type="nucleotide sequence ID" value="NZ_CP107716.1"/>
</dbReference>
<keyword evidence="1" id="KW-0472">Membrane</keyword>
<keyword evidence="1" id="KW-0812">Transmembrane</keyword>
<dbReference type="EMBL" id="CP107716">
    <property type="protein sequence ID" value="UYQ70644.1"/>
    <property type="molecule type" value="Genomic_DNA"/>
</dbReference>
<evidence type="ECO:0000313" key="3">
    <source>
        <dbReference type="Proteomes" id="UP001163882"/>
    </source>
</evidence>
<evidence type="ECO:0000256" key="1">
    <source>
        <dbReference type="SAM" id="Phobius"/>
    </source>
</evidence>
<evidence type="ECO:0000313" key="2">
    <source>
        <dbReference type="EMBL" id="UYQ70644.1"/>
    </source>
</evidence>
<accession>A0ABY6IMF8</accession>
<feature type="transmembrane region" description="Helical" evidence="1">
    <location>
        <begin position="33"/>
        <end position="55"/>
    </location>
</feature>
<name>A0ABY6IMF8_9HYPH</name>
<organism evidence="2 3">
    <name type="scientific">Pelagibacterium flavum</name>
    <dbReference type="NCBI Taxonomy" id="2984530"/>
    <lineage>
        <taxon>Bacteria</taxon>
        <taxon>Pseudomonadati</taxon>
        <taxon>Pseudomonadota</taxon>
        <taxon>Alphaproteobacteria</taxon>
        <taxon>Hyphomicrobiales</taxon>
        <taxon>Devosiaceae</taxon>
        <taxon>Pelagibacterium</taxon>
    </lineage>
</organism>
<gene>
    <name evidence="2" type="ORF">OF122_11205</name>
</gene>
<proteinExistence type="predicted"/>